<gene>
    <name evidence="2" type="ORF">LAWI1_G005618</name>
</gene>
<proteinExistence type="predicted"/>
<sequence>MAIRLTNIRAKLASTDRPFSDDVKEALLNSLLKEGATSALWSAARMQALRDKKGLQETIVTLQAYKSTIAPTQKVAIANAAQHGDNNSRGRGRGRGGRGRGRGRAEVEVEAVEVALVVLVLEVEIEAYNLLEYEGHKERHARPYIPTPVSLKSIKSSLLRCNGFIKRVSQSRELKRANSTVGNDRYEVCQLLADKGIPCAIWLEDLLALHGSNTQVWDLHLLVEDPRAAAKVLRYSGYEETTSDAKFEDDPDISERTTVLLNCNLQQRFLDSMIEFWLNISSQDYVDRLGFALYIGCLICYCYDLQTSDDGPVKNPAYAEKLKPEHREVHDNITAADPKEESFTTTNRHTYHARMSREIKEGIFVPRPYEKGAFRAPLTTVSEQ</sequence>
<dbReference type="Proteomes" id="UP000315522">
    <property type="component" value="Unassembled WGS sequence"/>
</dbReference>
<reference evidence="2 3" key="1">
    <citation type="submission" date="2018-05" db="EMBL/GenBank/DDBJ databases">
        <title>Genome sequencing and assembly of the regulated plant pathogen Lachnellula willkommii and related sister species for the development of diagnostic species identification markers.</title>
        <authorList>
            <person name="Giroux E."/>
            <person name="Bilodeau G."/>
        </authorList>
    </citation>
    <scope>NUCLEOTIDE SEQUENCE [LARGE SCALE GENOMIC DNA]</scope>
    <source>
        <strain evidence="2 3">CBS 172.35</strain>
    </source>
</reference>
<comment type="caution">
    <text evidence="2">The sequence shown here is derived from an EMBL/GenBank/DDBJ whole genome shotgun (WGS) entry which is preliminary data.</text>
</comment>
<keyword evidence="3" id="KW-1185">Reference proteome</keyword>
<accession>A0A559M892</accession>
<evidence type="ECO:0000313" key="2">
    <source>
        <dbReference type="EMBL" id="TVY89185.1"/>
    </source>
</evidence>
<organism evidence="2 3">
    <name type="scientific">Lachnellula willkommii</name>
    <dbReference type="NCBI Taxonomy" id="215461"/>
    <lineage>
        <taxon>Eukaryota</taxon>
        <taxon>Fungi</taxon>
        <taxon>Dikarya</taxon>
        <taxon>Ascomycota</taxon>
        <taxon>Pezizomycotina</taxon>
        <taxon>Leotiomycetes</taxon>
        <taxon>Helotiales</taxon>
        <taxon>Lachnaceae</taxon>
        <taxon>Lachnellula</taxon>
    </lineage>
</organism>
<feature type="region of interest" description="Disordered" evidence="1">
    <location>
        <begin position="79"/>
        <end position="103"/>
    </location>
</feature>
<evidence type="ECO:0000256" key="1">
    <source>
        <dbReference type="SAM" id="MobiDB-lite"/>
    </source>
</evidence>
<protein>
    <submittedName>
        <fullName evidence="2">Uncharacterized protein</fullName>
    </submittedName>
</protein>
<name>A0A559M892_9HELO</name>
<dbReference type="EMBL" id="QGML01001374">
    <property type="protein sequence ID" value="TVY89185.1"/>
    <property type="molecule type" value="Genomic_DNA"/>
</dbReference>
<evidence type="ECO:0000313" key="3">
    <source>
        <dbReference type="Proteomes" id="UP000315522"/>
    </source>
</evidence>
<dbReference type="AlphaFoldDB" id="A0A559M892"/>
<feature type="compositionally biased region" description="Basic residues" evidence="1">
    <location>
        <begin position="90"/>
        <end position="102"/>
    </location>
</feature>